<proteinExistence type="predicted"/>
<organism evidence="2 3">
    <name type="scientific">Terfezia boudieri ATCC MYA-4762</name>
    <dbReference type="NCBI Taxonomy" id="1051890"/>
    <lineage>
        <taxon>Eukaryota</taxon>
        <taxon>Fungi</taxon>
        <taxon>Dikarya</taxon>
        <taxon>Ascomycota</taxon>
        <taxon>Pezizomycotina</taxon>
        <taxon>Pezizomycetes</taxon>
        <taxon>Pezizales</taxon>
        <taxon>Pezizaceae</taxon>
        <taxon>Terfezia</taxon>
    </lineage>
</organism>
<reference evidence="2 3" key="1">
    <citation type="journal article" date="2018" name="Nat. Ecol. Evol.">
        <title>Pezizomycetes genomes reveal the molecular basis of ectomycorrhizal truffle lifestyle.</title>
        <authorList>
            <person name="Murat C."/>
            <person name="Payen T."/>
            <person name="Noel B."/>
            <person name="Kuo A."/>
            <person name="Morin E."/>
            <person name="Chen J."/>
            <person name="Kohler A."/>
            <person name="Krizsan K."/>
            <person name="Balestrini R."/>
            <person name="Da Silva C."/>
            <person name="Montanini B."/>
            <person name="Hainaut M."/>
            <person name="Levati E."/>
            <person name="Barry K.W."/>
            <person name="Belfiori B."/>
            <person name="Cichocki N."/>
            <person name="Clum A."/>
            <person name="Dockter R.B."/>
            <person name="Fauchery L."/>
            <person name="Guy J."/>
            <person name="Iotti M."/>
            <person name="Le Tacon F."/>
            <person name="Lindquist E.A."/>
            <person name="Lipzen A."/>
            <person name="Malagnac F."/>
            <person name="Mello A."/>
            <person name="Molinier V."/>
            <person name="Miyauchi S."/>
            <person name="Poulain J."/>
            <person name="Riccioni C."/>
            <person name="Rubini A."/>
            <person name="Sitrit Y."/>
            <person name="Splivallo R."/>
            <person name="Traeger S."/>
            <person name="Wang M."/>
            <person name="Zifcakova L."/>
            <person name="Wipf D."/>
            <person name="Zambonelli A."/>
            <person name="Paolocci F."/>
            <person name="Nowrousian M."/>
            <person name="Ottonello S."/>
            <person name="Baldrian P."/>
            <person name="Spatafora J.W."/>
            <person name="Henrissat B."/>
            <person name="Nagy L.G."/>
            <person name="Aury J.M."/>
            <person name="Wincker P."/>
            <person name="Grigoriev I.V."/>
            <person name="Bonfante P."/>
            <person name="Martin F.M."/>
        </authorList>
    </citation>
    <scope>NUCLEOTIDE SEQUENCE [LARGE SCALE GENOMIC DNA]</scope>
    <source>
        <strain evidence="2 3">ATCC MYA-4762</strain>
    </source>
</reference>
<protein>
    <recommendedName>
        <fullName evidence="4">Extracellular membrane protein CFEM domain-containing protein</fullName>
    </recommendedName>
</protein>
<dbReference type="OrthoDB" id="5403829at2759"/>
<dbReference type="Proteomes" id="UP000267821">
    <property type="component" value="Unassembled WGS sequence"/>
</dbReference>
<keyword evidence="1" id="KW-0732">Signal</keyword>
<dbReference type="EMBL" id="ML121539">
    <property type="protein sequence ID" value="RPB25042.1"/>
    <property type="molecule type" value="Genomic_DNA"/>
</dbReference>
<evidence type="ECO:0008006" key="4">
    <source>
        <dbReference type="Google" id="ProtNLM"/>
    </source>
</evidence>
<feature type="signal peptide" evidence="1">
    <location>
        <begin position="1"/>
        <end position="18"/>
    </location>
</feature>
<dbReference type="InParanoid" id="A0A3N4LV19"/>
<gene>
    <name evidence="2" type="ORF">L211DRAFT_135147</name>
</gene>
<evidence type="ECO:0000256" key="1">
    <source>
        <dbReference type="SAM" id="SignalP"/>
    </source>
</evidence>
<keyword evidence="3" id="KW-1185">Reference proteome</keyword>
<sequence length="131" mass="14099">MKFSTLLILLPFATVALAAANPQTGTDYDTATDQCAQKYCNAFVSEILKCSTVHADTTSQAYLNCVCSENISFEQCIGCYPEKSMSSQYSDQRNKLCSTYSSNKKSAASSDKTCSWRIFGLAVAGGLIAAL</sequence>
<feature type="chain" id="PRO_5018215690" description="Extracellular membrane protein CFEM domain-containing protein" evidence="1">
    <location>
        <begin position="19"/>
        <end position="131"/>
    </location>
</feature>
<name>A0A3N4LV19_9PEZI</name>
<evidence type="ECO:0000313" key="3">
    <source>
        <dbReference type="Proteomes" id="UP000267821"/>
    </source>
</evidence>
<accession>A0A3N4LV19</accession>
<evidence type="ECO:0000313" key="2">
    <source>
        <dbReference type="EMBL" id="RPB25042.1"/>
    </source>
</evidence>
<dbReference type="AlphaFoldDB" id="A0A3N4LV19"/>